<evidence type="ECO:0000256" key="6">
    <source>
        <dbReference type="ARBA" id="ARBA00022603"/>
    </source>
</evidence>
<dbReference type="GO" id="GO:0005737">
    <property type="term" value="C:cytoplasm"/>
    <property type="evidence" value="ECO:0007669"/>
    <property type="project" value="UniProtKB-SubCell"/>
</dbReference>
<keyword evidence="7" id="KW-0808">Transferase</keyword>
<evidence type="ECO:0000313" key="12">
    <source>
        <dbReference type="EMBL" id="GGO85008.1"/>
    </source>
</evidence>
<dbReference type="EC" id="2.1.1.77" evidence="3"/>
<proteinExistence type="inferred from homology"/>
<keyword evidence="6" id="KW-0489">Methyltransferase</keyword>
<evidence type="ECO:0000256" key="11">
    <source>
        <dbReference type="ARBA" id="ARBA00031350"/>
    </source>
</evidence>
<dbReference type="Gene3D" id="3.40.50.150">
    <property type="entry name" value="Vaccinia Virus protein VP39"/>
    <property type="match status" value="1"/>
</dbReference>
<evidence type="ECO:0000256" key="2">
    <source>
        <dbReference type="ARBA" id="ARBA00005369"/>
    </source>
</evidence>
<evidence type="ECO:0000256" key="7">
    <source>
        <dbReference type="ARBA" id="ARBA00022679"/>
    </source>
</evidence>
<evidence type="ECO:0000313" key="13">
    <source>
        <dbReference type="Proteomes" id="UP000641932"/>
    </source>
</evidence>
<evidence type="ECO:0000256" key="5">
    <source>
        <dbReference type="ARBA" id="ARBA00022490"/>
    </source>
</evidence>
<reference evidence="12" key="1">
    <citation type="journal article" date="2014" name="Int. J. Syst. Evol. Microbiol.">
        <title>Complete genome sequence of Corynebacterium casei LMG S-19264T (=DSM 44701T), isolated from a smear-ripened cheese.</title>
        <authorList>
            <consortium name="US DOE Joint Genome Institute (JGI-PGF)"/>
            <person name="Walter F."/>
            <person name="Albersmeier A."/>
            <person name="Kalinowski J."/>
            <person name="Ruckert C."/>
        </authorList>
    </citation>
    <scope>NUCLEOTIDE SEQUENCE</scope>
    <source>
        <strain evidence="12">CGMCC 4.7201</strain>
    </source>
</reference>
<keyword evidence="5" id="KW-0963">Cytoplasm</keyword>
<sequence length="319" mass="34589">MREAAADAARLAEARIAYHERLCARMPLLSPRVAAAFLAVPRHPFMPWREALESGEPPLAEAEMLDALDVRPGLRILEVGTGSGYGTALLCRLAGPGGVTGTDAETVEPARERLGCVGYRPVLDVAEPAEGCPRRAPFDRIVSNLAVPRVPAAWLAQSAPGALLVVPVAGALARLEVAGDGTAAGRLLHEPLPLRPHVATPSPCDWPGIERRTELPAQVLDDRAFAFFARLHLPDTAAHEADGHTGHTLTATDGSQASVVGHTVTVTGQRDLWSAVERAHTLWMALRRPRREWFEIRVTAQRQWISYRAPDGAEWQWTL</sequence>
<protein>
    <recommendedName>
        <fullName evidence="4">Protein-L-isoaspartate O-methyltransferase</fullName>
        <ecNumber evidence="3">2.1.1.77</ecNumber>
    </recommendedName>
    <alternativeName>
        <fullName evidence="11">L-isoaspartyl protein carboxyl methyltransferase</fullName>
    </alternativeName>
    <alternativeName>
        <fullName evidence="9">Protein L-isoaspartyl methyltransferase</fullName>
    </alternativeName>
    <alternativeName>
        <fullName evidence="10">Protein-beta-aspartate methyltransferase</fullName>
    </alternativeName>
</protein>
<evidence type="ECO:0000256" key="9">
    <source>
        <dbReference type="ARBA" id="ARBA00030757"/>
    </source>
</evidence>
<evidence type="ECO:0000256" key="1">
    <source>
        <dbReference type="ARBA" id="ARBA00004496"/>
    </source>
</evidence>
<comment type="subcellular location">
    <subcellularLocation>
        <location evidence="1">Cytoplasm</location>
    </subcellularLocation>
</comment>
<dbReference type="SUPFAM" id="SSF53335">
    <property type="entry name" value="S-adenosyl-L-methionine-dependent methyltransferases"/>
    <property type="match status" value="1"/>
</dbReference>
<evidence type="ECO:0000256" key="3">
    <source>
        <dbReference type="ARBA" id="ARBA00011890"/>
    </source>
</evidence>
<dbReference type="Pfam" id="PF01135">
    <property type="entry name" value="PCMT"/>
    <property type="match status" value="1"/>
</dbReference>
<dbReference type="CDD" id="cd02440">
    <property type="entry name" value="AdoMet_MTases"/>
    <property type="match status" value="1"/>
</dbReference>
<keyword evidence="13" id="KW-1185">Reference proteome</keyword>
<comment type="similarity">
    <text evidence="2">Belongs to the methyltransferase superfamily. L-isoaspartyl/D-aspartyl protein methyltransferase family.</text>
</comment>
<dbReference type="RefSeq" id="WP_189130993.1">
    <property type="nucleotide sequence ID" value="NZ_BMMS01000006.1"/>
</dbReference>
<reference evidence="12" key="2">
    <citation type="submission" date="2020-09" db="EMBL/GenBank/DDBJ databases">
        <authorList>
            <person name="Sun Q."/>
            <person name="Zhou Y."/>
        </authorList>
    </citation>
    <scope>NUCLEOTIDE SEQUENCE</scope>
    <source>
        <strain evidence="12">CGMCC 4.7201</strain>
    </source>
</reference>
<evidence type="ECO:0000256" key="4">
    <source>
        <dbReference type="ARBA" id="ARBA00013346"/>
    </source>
</evidence>
<keyword evidence="8" id="KW-0949">S-adenosyl-L-methionine</keyword>
<dbReference type="InterPro" id="IPR029063">
    <property type="entry name" value="SAM-dependent_MTases_sf"/>
</dbReference>
<dbReference type="GO" id="GO:0004719">
    <property type="term" value="F:protein-L-isoaspartate (D-aspartate) O-methyltransferase activity"/>
    <property type="evidence" value="ECO:0007669"/>
    <property type="project" value="UniProtKB-EC"/>
</dbReference>
<evidence type="ECO:0000256" key="8">
    <source>
        <dbReference type="ARBA" id="ARBA00022691"/>
    </source>
</evidence>
<name>A0A917ZLD1_9ACTN</name>
<gene>
    <name evidence="12" type="primary">pcm</name>
    <name evidence="12" type="ORF">GCM10012280_17800</name>
</gene>
<accession>A0A917ZLD1</accession>
<dbReference type="AlphaFoldDB" id="A0A917ZLD1"/>
<dbReference type="PANTHER" id="PTHR11579">
    <property type="entry name" value="PROTEIN-L-ISOASPARTATE O-METHYLTRANSFERASE"/>
    <property type="match status" value="1"/>
</dbReference>
<dbReference type="InterPro" id="IPR000682">
    <property type="entry name" value="PCMT"/>
</dbReference>
<dbReference type="GO" id="GO:0032259">
    <property type="term" value="P:methylation"/>
    <property type="evidence" value="ECO:0007669"/>
    <property type="project" value="UniProtKB-KW"/>
</dbReference>
<dbReference type="Proteomes" id="UP000641932">
    <property type="component" value="Unassembled WGS sequence"/>
</dbReference>
<organism evidence="12 13">
    <name type="scientific">Wenjunlia tyrosinilytica</name>
    <dbReference type="NCBI Taxonomy" id="1544741"/>
    <lineage>
        <taxon>Bacteria</taxon>
        <taxon>Bacillati</taxon>
        <taxon>Actinomycetota</taxon>
        <taxon>Actinomycetes</taxon>
        <taxon>Kitasatosporales</taxon>
        <taxon>Streptomycetaceae</taxon>
        <taxon>Wenjunlia</taxon>
    </lineage>
</organism>
<dbReference type="EMBL" id="BMMS01000006">
    <property type="protein sequence ID" value="GGO85008.1"/>
    <property type="molecule type" value="Genomic_DNA"/>
</dbReference>
<evidence type="ECO:0000256" key="10">
    <source>
        <dbReference type="ARBA" id="ARBA00031323"/>
    </source>
</evidence>
<comment type="caution">
    <text evidence="12">The sequence shown here is derived from an EMBL/GenBank/DDBJ whole genome shotgun (WGS) entry which is preliminary data.</text>
</comment>
<dbReference type="PANTHER" id="PTHR11579:SF0">
    <property type="entry name" value="PROTEIN-L-ISOASPARTATE(D-ASPARTATE) O-METHYLTRANSFERASE"/>
    <property type="match status" value="1"/>
</dbReference>